<proteinExistence type="predicted"/>
<reference evidence="1 2" key="1">
    <citation type="journal article" date="2024" name="Plant Biotechnol. J.">
        <title>Dendrobium thyrsiflorum genome and its molecular insights into genes involved in important horticultural traits.</title>
        <authorList>
            <person name="Chen B."/>
            <person name="Wang J.Y."/>
            <person name="Zheng P.J."/>
            <person name="Li K.L."/>
            <person name="Liang Y.M."/>
            <person name="Chen X.F."/>
            <person name="Zhang C."/>
            <person name="Zhao X."/>
            <person name="He X."/>
            <person name="Zhang G.Q."/>
            <person name="Liu Z.J."/>
            <person name="Xu Q."/>
        </authorList>
    </citation>
    <scope>NUCLEOTIDE SEQUENCE [LARGE SCALE GENOMIC DNA]</scope>
    <source>
        <strain evidence="1">GZMU011</strain>
    </source>
</reference>
<comment type="caution">
    <text evidence="1">The sequence shown here is derived from an EMBL/GenBank/DDBJ whole genome shotgun (WGS) entry which is preliminary data.</text>
</comment>
<gene>
    <name evidence="1" type="ORF">M5K25_020599</name>
</gene>
<dbReference type="AlphaFoldDB" id="A0ABD0UAG7"/>
<accession>A0ABD0UAG7</accession>
<sequence>MWLLGIHKDPISTAIFLNITKIHYPALKADGGGSDDGPDQDPIVLTSQDIMVSGLLSYRRPLGGILSICEPLRLKFSTNTAVIKVFISDFTCLLNIIDFVYLQTEDQTTIFVAHLPHSICEHIIAYSPATINMQLVVYIIGPLSSKLVDK</sequence>
<dbReference type="Proteomes" id="UP001552299">
    <property type="component" value="Unassembled WGS sequence"/>
</dbReference>
<protein>
    <submittedName>
        <fullName evidence="1">Uncharacterized protein</fullName>
    </submittedName>
</protein>
<dbReference type="EMBL" id="JANQDX010000016">
    <property type="protein sequence ID" value="KAL0909708.1"/>
    <property type="molecule type" value="Genomic_DNA"/>
</dbReference>
<organism evidence="1 2">
    <name type="scientific">Dendrobium thyrsiflorum</name>
    <name type="common">Pinecone-like raceme dendrobium</name>
    <name type="synonym">Orchid</name>
    <dbReference type="NCBI Taxonomy" id="117978"/>
    <lineage>
        <taxon>Eukaryota</taxon>
        <taxon>Viridiplantae</taxon>
        <taxon>Streptophyta</taxon>
        <taxon>Embryophyta</taxon>
        <taxon>Tracheophyta</taxon>
        <taxon>Spermatophyta</taxon>
        <taxon>Magnoliopsida</taxon>
        <taxon>Liliopsida</taxon>
        <taxon>Asparagales</taxon>
        <taxon>Orchidaceae</taxon>
        <taxon>Epidendroideae</taxon>
        <taxon>Malaxideae</taxon>
        <taxon>Dendrobiinae</taxon>
        <taxon>Dendrobium</taxon>
    </lineage>
</organism>
<keyword evidence="2" id="KW-1185">Reference proteome</keyword>
<evidence type="ECO:0000313" key="1">
    <source>
        <dbReference type="EMBL" id="KAL0909708.1"/>
    </source>
</evidence>
<name>A0ABD0UAG7_DENTH</name>
<evidence type="ECO:0000313" key="2">
    <source>
        <dbReference type="Proteomes" id="UP001552299"/>
    </source>
</evidence>